<comment type="caution">
    <text evidence="2">The sequence shown here is derived from an EMBL/GenBank/DDBJ whole genome shotgun (WGS) entry which is preliminary data.</text>
</comment>
<feature type="compositionally biased region" description="Basic residues" evidence="1">
    <location>
        <begin position="253"/>
        <end position="267"/>
    </location>
</feature>
<proteinExistence type="predicted"/>
<evidence type="ECO:0000256" key="1">
    <source>
        <dbReference type="SAM" id="MobiDB-lite"/>
    </source>
</evidence>
<reference evidence="2 3" key="1">
    <citation type="submission" date="2024-11" db="EMBL/GenBank/DDBJ databases">
        <title>A near-complete genome assembly of Cinchona calisaya.</title>
        <authorList>
            <person name="Lian D.C."/>
            <person name="Zhao X.W."/>
            <person name="Wei L."/>
        </authorList>
    </citation>
    <scope>NUCLEOTIDE SEQUENCE [LARGE SCALE GENOMIC DNA]</scope>
    <source>
        <tissue evidence="2">Nenye</tissue>
    </source>
</reference>
<evidence type="ECO:0000313" key="3">
    <source>
        <dbReference type="Proteomes" id="UP001630127"/>
    </source>
</evidence>
<protein>
    <recommendedName>
        <fullName evidence="4">Protein FAR1-RELATED SEQUENCE</fullName>
    </recommendedName>
</protein>
<evidence type="ECO:0008006" key="4">
    <source>
        <dbReference type="Google" id="ProtNLM"/>
    </source>
</evidence>
<dbReference type="EMBL" id="JBJUIK010000006">
    <property type="protein sequence ID" value="KAL3525047.1"/>
    <property type="molecule type" value="Genomic_DNA"/>
</dbReference>
<name>A0ABD3A3M1_9GENT</name>
<accession>A0ABD3A3M1</accession>
<feature type="region of interest" description="Disordered" evidence="1">
    <location>
        <begin position="247"/>
        <end position="276"/>
    </location>
</feature>
<gene>
    <name evidence="2" type="ORF">ACH5RR_013419</name>
</gene>
<dbReference type="Proteomes" id="UP001630127">
    <property type="component" value="Unassembled WGS sequence"/>
</dbReference>
<sequence length="330" mass="37920">MDTEPDLQSPSRIRGKRNADGHWKLVVQNESHNHEAYKDLAGHPFARVFLEEEVQDIDNLNRNHASFRAEGAHSKLKQYLLVSTGDIVTVKGKICHLIENEIHEFKVKILSEKLQVPHKCNIPFFKEVVTRLSLFSLKELEKQFELMENHTMQPICSGSFMAIMGLPCAHMMCHWRGQTLPLAMVHSQWRIDTRETLLSEVEATDDDCNLGSVLTRLKDEHEQWPLADKENAQARLSQLIASPRSLSFEPKVQRGKGRQPSRRKRKGSSSTVRDPSQFERIEAAQKHKIHEDFRADFQPSQIASNTMVEDQLSSFAYDSILTDRFNLNII</sequence>
<evidence type="ECO:0000313" key="2">
    <source>
        <dbReference type="EMBL" id="KAL3525047.1"/>
    </source>
</evidence>
<organism evidence="2 3">
    <name type="scientific">Cinchona calisaya</name>
    <dbReference type="NCBI Taxonomy" id="153742"/>
    <lineage>
        <taxon>Eukaryota</taxon>
        <taxon>Viridiplantae</taxon>
        <taxon>Streptophyta</taxon>
        <taxon>Embryophyta</taxon>
        <taxon>Tracheophyta</taxon>
        <taxon>Spermatophyta</taxon>
        <taxon>Magnoliopsida</taxon>
        <taxon>eudicotyledons</taxon>
        <taxon>Gunneridae</taxon>
        <taxon>Pentapetalae</taxon>
        <taxon>asterids</taxon>
        <taxon>lamiids</taxon>
        <taxon>Gentianales</taxon>
        <taxon>Rubiaceae</taxon>
        <taxon>Cinchonoideae</taxon>
        <taxon>Cinchoneae</taxon>
        <taxon>Cinchona</taxon>
    </lineage>
</organism>
<keyword evidence="3" id="KW-1185">Reference proteome</keyword>
<dbReference type="AlphaFoldDB" id="A0ABD3A3M1"/>